<dbReference type="EMBL" id="POTY01000102">
    <property type="protein sequence ID" value="PZG16593.1"/>
    <property type="molecule type" value="Genomic_DNA"/>
</dbReference>
<evidence type="ECO:0000259" key="1">
    <source>
        <dbReference type="Pfam" id="PF13349"/>
    </source>
</evidence>
<comment type="caution">
    <text evidence="2">The sequence shown here is derived from an EMBL/GenBank/DDBJ whole genome shotgun (WGS) entry which is preliminary data.</text>
</comment>
<feature type="domain" description="DUF4097" evidence="1">
    <location>
        <begin position="86"/>
        <end position="227"/>
    </location>
</feature>
<dbReference type="InterPro" id="IPR025164">
    <property type="entry name" value="Toastrack_DUF4097"/>
</dbReference>
<keyword evidence="3" id="KW-1185">Reference proteome</keyword>
<reference evidence="2 3" key="1">
    <citation type="submission" date="2018-01" db="EMBL/GenBank/DDBJ databases">
        <title>Draft genome sequence of Jishengella sp. NA12.</title>
        <authorList>
            <person name="Sahin N."/>
            <person name="Ay H."/>
            <person name="Saygin H."/>
        </authorList>
    </citation>
    <scope>NUCLEOTIDE SEQUENCE [LARGE SCALE GENOMIC DNA]</scope>
    <source>
        <strain evidence="2 3">NA12</strain>
    </source>
</reference>
<evidence type="ECO:0000313" key="2">
    <source>
        <dbReference type="EMBL" id="PZG16593.1"/>
    </source>
</evidence>
<dbReference type="AlphaFoldDB" id="A0A2W2E1S9"/>
<proteinExistence type="predicted"/>
<accession>A0A2W2E1S9</accession>
<sequence>MPTFDTPTPVSVTLDLVAGDVELTASDRTDTIVEVRPSDAAADADVRAAEQIRIEYADGRLLVKAPRGRGLGLFGRSGSIDVRVCLPTGSSVTGTAALATFRGTGRLGACRIRTASGEVHLEHAAELDLSTSAGTVVVDHASGPAQITTGSGRVRVGGVDGDATIRNSNGDSWVGAITGALRVKAANGDITVERAGGDVHAATANGDVRVGTVARGNVSVSSGCGALDIGVRTGTAALLDLHTQHGRLLNQLESCPAPEQSAETVRVDARTGYGNVVIRRA</sequence>
<gene>
    <name evidence="2" type="ORF">C1I95_17125</name>
</gene>
<dbReference type="RefSeq" id="WP_111214865.1">
    <property type="nucleotide sequence ID" value="NZ_POTY01000102.1"/>
</dbReference>
<protein>
    <recommendedName>
        <fullName evidence="1">DUF4097 domain-containing protein</fullName>
    </recommendedName>
</protein>
<name>A0A2W2E1S9_9ACTN</name>
<dbReference type="Proteomes" id="UP000248924">
    <property type="component" value="Unassembled WGS sequence"/>
</dbReference>
<evidence type="ECO:0000313" key="3">
    <source>
        <dbReference type="Proteomes" id="UP000248924"/>
    </source>
</evidence>
<dbReference type="OrthoDB" id="3252095at2"/>
<dbReference type="Pfam" id="PF13349">
    <property type="entry name" value="DUF4097"/>
    <property type="match status" value="1"/>
</dbReference>
<organism evidence="2 3">
    <name type="scientific">Micromonospora craterilacus</name>
    <dbReference type="NCBI Taxonomy" id="1655439"/>
    <lineage>
        <taxon>Bacteria</taxon>
        <taxon>Bacillati</taxon>
        <taxon>Actinomycetota</taxon>
        <taxon>Actinomycetes</taxon>
        <taxon>Micromonosporales</taxon>
        <taxon>Micromonosporaceae</taxon>
        <taxon>Micromonospora</taxon>
    </lineage>
</organism>